<reference evidence="7 8" key="1">
    <citation type="journal article" date="2019" name="Int. J. Syst. Evol. Microbiol.">
        <title>The Global Catalogue of Microorganisms (GCM) 10K type strain sequencing project: providing services to taxonomists for standard genome sequencing and annotation.</title>
        <authorList>
            <consortium name="The Broad Institute Genomics Platform"/>
            <consortium name="The Broad Institute Genome Sequencing Center for Infectious Disease"/>
            <person name="Wu L."/>
            <person name="Ma J."/>
        </authorList>
    </citation>
    <scope>NUCLEOTIDE SEQUENCE [LARGE SCALE GENOMIC DNA]</scope>
    <source>
        <strain evidence="7 8">JCM 6486</strain>
    </source>
</reference>
<comment type="caution">
    <text evidence="7">The sequence shown here is derived from an EMBL/GenBank/DDBJ whole genome shotgun (WGS) entry which is preliminary data.</text>
</comment>
<evidence type="ECO:0000256" key="5">
    <source>
        <dbReference type="ARBA" id="ARBA00023014"/>
    </source>
</evidence>
<proteinExistence type="predicted"/>
<protein>
    <recommendedName>
        <fullName evidence="6">4Fe-4S ferredoxin-type domain-containing protein</fullName>
    </recommendedName>
</protein>
<dbReference type="RefSeq" id="WP_346041427.1">
    <property type="nucleotide sequence ID" value="NZ_BAAACP010000001.1"/>
</dbReference>
<dbReference type="PANTHER" id="PTHR43255">
    <property type="entry name" value="IRON-SULFUR-BINDING OXIDOREDUCTASE FADF-RELATED-RELATED"/>
    <property type="match status" value="1"/>
</dbReference>
<organism evidence="7 8">
    <name type="scientific">Paraclostridium tenue</name>
    <dbReference type="NCBI Taxonomy" id="1737"/>
    <lineage>
        <taxon>Bacteria</taxon>
        <taxon>Bacillati</taxon>
        <taxon>Bacillota</taxon>
        <taxon>Clostridia</taxon>
        <taxon>Peptostreptococcales</taxon>
        <taxon>Peptostreptococcaceae</taxon>
        <taxon>Paraclostridium</taxon>
    </lineage>
</organism>
<evidence type="ECO:0000256" key="2">
    <source>
        <dbReference type="ARBA" id="ARBA00022723"/>
    </source>
</evidence>
<name>A0ABN1LXC3_9FIRM</name>
<dbReference type="PANTHER" id="PTHR43255:SF1">
    <property type="entry name" value="IRON-SULFUR-BINDING OXIDOREDUCTASE FADF-RELATED"/>
    <property type="match status" value="1"/>
</dbReference>
<dbReference type="Pfam" id="PF02754">
    <property type="entry name" value="CCG"/>
    <property type="match status" value="2"/>
</dbReference>
<evidence type="ECO:0000256" key="4">
    <source>
        <dbReference type="ARBA" id="ARBA00023004"/>
    </source>
</evidence>
<dbReference type="InterPro" id="IPR017900">
    <property type="entry name" value="4Fe4S_Fe_S_CS"/>
</dbReference>
<evidence type="ECO:0000259" key="6">
    <source>
        <dbReference type="PROSITE" id="PS51379"/>
    </source>
</evidence>
<dbReference type="InterPro" id="IPR017896">
    <property type="entry name" value="4Fe4S_Fe-S-bd"/>
</dbReference>
<keyword evidence="2" id="KW-0479">Metal-binding</keyword>
<dbReference type="PROSITE" id="PS00198">
    <property type="entry name" value="4FE4S_FER_1"/>
    <property type="match status" value="2"/>
</dbReference>
<keyword evidence="1" id="KW-0004">4Fe-4S</keyword>
<feature type="domain" description="4Fe-4S ferredoxin-type" evidence="6">
    <location>
        <begin position="9"/>
        <end position="39"/>
    </location>
</feature>
<evidence type="ECO:0000256" key="3">
    <source>
        <dbReference type="ARBA" id="ARBA00023002"/>
    </source>
</evidence>
<dbReference type="SUPFAM" id="SSF46548">
    <property type="entry name" value="alpha-helical ferredoxin"/>
    <property type="match status" value="1"/>
</dbReference>
<accession>A0ABN1LXC3</accession>
<keyword evidence="8" id="KW-1185">Reference proteome</keyword>
<dbReference type="InterPro" id="IPR009051">
    <property type="entry name" value="Helical_ferredxn"/>
</dbReference>
<dbReference type="Gene3D" id="1.10.1060.10">
    <property type="entry name" value="Alpha-helical ferredoxin"/>
    <property type="match status" value="1"/>
</dbReference>
<keyword evidence="5" id="KW-0411">Iron-sulfur</keyword>
<dbReference type="PROSITE" id="PS51379">
    <property type="entry name" value="4FE4S_FER_2"/>
    <property type="match status" value="1"/>
</dbReference>
<evidence type="ECO:0000313" key="8">
    <source>
        <dbReference type="Proteomes" id="UP001400965"/>
    </source>
</evidence>
<sequence length="369" mass="42400">MKLSKKIINKVMEDKDKCIDCKLCFNNCPMMKEFSNSPRELMTKMLEDSIDLSEISYSCMLCDLCTQKCPKGIDLKSTFYNIRKDVISNDKKSVKDKGYNVVRFHQINSFSPLFSKSKNLKNSKTVFLPGCSLSSYSQDIVLKTYKYLSTHYENIGITFKCCSKPTIAMGDIEKFNKYYSSLEKELYDENIEEIIVACPNCYNTISKNSKDIKVTSVYEVIEKFGIPNELKNNYKNLDFAVHDSCSVRNQSNIHESVRNILRQLGANIIEFKNNRENTVCCGAGGMVGVTNRNLALKQMKNRGSETNYKNIVCYCESCCESLLNCDKNILHTLDLLFNENFINHKKITQSKSSTIDKWKMRYKTAKLSK</sequence>
<dbReference type="Proteomes" id="UP001400965">
    <property type="component" value="Unassembled WGS sequence"/>
</dbReference>
<gene>
    <name evidence="7" type="ORF">GCM10008917_03160</name>
</gene>
<dbReference type="InterPro" id="IPR051460">
    <property type="entry name" value="HdrC_iron-sulfur_subunit"/>
</dbReference>
<evidence type="ECO:0000313" key="7">
    <source>
        <dbReference type="EMBL" id="GAA0861513.1"/>
    </source>
</evidence>
<dbReference type="EMBL" id="BAAACP010000001">
    <property type="protein sequence ID" value="GAA0861513.1"/>
    <property type="molecule type" value="Genomic_DNA"/>
</dbReference>
<evidence type="ECO:0000256" key="1">
    <source>
        <dbReference type="ARBA" id="ARBA00022485"/>
    </source>
</evidence>
<dbReference type="Pfam" id="PF13183">
    <property type="entry name" value="Fer4_8"/>
    <property type="match status" value="1"/>
</dbReference>
<dbReference type="InterPro" id="IPR004017">
    <property type="entry name" value="Cys_rich_dom"/>
</dbReference>
<keyword evidence="3" id="KW-0560">Oxidoreductase</keyword>
<keyword evidence="4" id="KW-0408">Iron</keyword>